<comment type="similarity">
    <text evidence="1 4">Belongs to the glycosyl hydrolase 28 family.</text>
</comment>
<keyword evidence="6" id="KW-0732">Signal</keyword>
<feature type="region of interest" description="Disordered" evidence="5">
    <location>
        <begin position="463"/>
        <end position="484"/>
    </location>
</feature>
<keyword evidence="9" id="KW-1185">Reference proteome</keyword>
<feature type="domain" description="Rhamnogalacturonase A/B/Epimerase-like pectate lyase" evidence="7">
    <location>
        <begin position="35"/>
        <end position="86"/>
    </location>
</feature>
<protein>
    <submittedName>
        <fullName evidence="8">Glycoside hydrolase family 28 protein</fullName>
    </submittedName>
</protein>
<dbReference type="AlphaFoldDB" id="A0A7X2LV04"/>
<dbReference type="InterPro" id="IPR000743">
    <property type="entry name" value="Glyco_hydro_28"/>
</dbReference>
<evidence type="ECO:0000313" key="8">
    <source>
        <dbReference type="EMBL" id="MRV76215.1"/>
    </source>
</evidence>
<dbReference type="GO" id="GO:0005975">
    <property type="term" value="P:carbohydrate metabolic process"/>
    <property type="evidence" value="ECO:0007669"/>
    <property type="project" value="InterPro"/>
</dbReference>
<feature type="compositionally biased region" description="Basic and acidic residues" evidence="5">
    <location>
        <begin position="472"/>
        <end position="484"/>
    </location>
</feature>
<dbReference type="PANTHER" id="PTHR31339:SF9">
    <property type="entry name" value="PLASMIN AND FIBRONECTIN-BINDING PROTEIN A"/>
    <property type="match status" value="1"/>
</dbReference>
<keyword evidence="3 4" id="KW-0326">Glycosidase</keyword>
<name>A0A7X2LV04_9BURK</name>
<dbReference type="PANTHER" id="PTHR31339">
    <property type="entry name" value="PECTIN LYASE-RELATED"/>
    <property type="match status" value="1"/>
</dbReference>
<evidence type="ECO:0000256" key="4">
    <source>
        <dbReference type="RuleBase" id="RU361169"/>
    </source>
</evidence>
<dbReference type="InterPro" id="IPR024535">
    <property type="entry name" value="RHGA/B-epi-like_pectate_lyase"/>
</dbReference>
<sequence>MKRRWRPAGAALFSGLVLVLASAGAGAKDFNPAAWGAKADGVTKDTQAIQSAIDAAAKAGGGNRVVLAGGTYLSGSVFVKSGVTLYVGKGATLLGSQDIADYPVMPTRIAGIEMRWPAALVNIANEKNAAIEGEGTIDGDGKVFWDSYWTLRKAYEPRGLRWASDYDAQRPRLVQVFRSSHAKVGGGLLLRRAGFWTVHICYSEDVTVEDVTIRNNEGGRGPSTDGIDIDSSKRVLVQRADIAVNDDALCLKAGRDSDGQRVARPTEDVVIRDSVIRDAAAGVTFGSETAGGFRNIEAYNLTVVGNVPVGILFKSAHTRGGFGENLRIHDITMTDIPVVLRVTMNWNPSYSYAQIPADIKDVPPVWKVLATPVPRDKGMAHFHDVKIWNIRATGATTAFEVDAYKEAPLERFSLSRLEIQAKQGGYIHDAKDWRFEDTKLTLGSPVGIEDAAAVKGLPASAVHVRPAPPKADPMKKSFEEQDKT</sequence>
<feature type="chain" id="PRO_5030601702" evidence="6">
    <location>
        <begin position="28"/>
        <end position="484"/>
    </location>
</feature>
<feature type="signal peptide" evidence="6">
    <location>
        <begin position="1"/>
        <end position="27"/>
    </location>
</feature>
<accession>A0A7X2LV04</accession>
<dbReference type="GO" id="GO:0004650">
    <property type="term" value="F:polygalacturonase activity"/>
    <property type="evidence" value="ECO:0007669"/>
    <property type="project" value="InterPro"/>
</dbReference>
<evidence type="ECO:0000313" key="9">
    <source>
        <dbReference type="Proteomes" id="UP000446768"/>
    </source>
</evidence>
<dbReference type="InterPro" id="IPR051801">
    <property type="entry name" value="GH28_Enzymes"/>
</dbReference>
<evidence type="ECO:0000256" key="6">
    <source>
        <dbReference type="SAM" id="SignalP"/>
    </source>
</evidence>
<dbReference type="SUPFAM" id="SSF51126">
    <property type="entry name" value="Pectin lyase-like"/>
    <property type="match status" value="1"/>
</dbReference>
<reference evidence="8 9" key="1">
    <citation type="submission" date="2019-11" db="EMBL/GenBank/DDBJ databases">
        <title>Novel species isolated from a subtropical stream in China.</title>
        <authorList>
            <person name="Lu H."/>
        </authorList>
    </citation>
    <scope>NUCLEOTIDE SEQUENCE [LARGE SCALE GENOMIC DNA]</scope>
    <source>
        <strain evidence="8 9">FT92W</strain>
    </source>
</reference>
<proteinExistence type="inferred from homology"/>
<evidence type="ECO:0000256" key="2">
    <source>
        <dbReference type="ARBA" id="ARBA00022801"/>
    </source>
</evidence>
<keyword evidence="2 4" id="KW-0378">Hydrolase</keyword>
<evidence type="ECO:0000256" key="3">
    <source>
        <dbReference type="ARBA" id="ARBA00023295"/>
    </source>
</evidence>
<evidence type="ECO:0000259" key="7">
    <source>
        <dbReference type="Pfam" id="PF12708"/>
    </source>
</evidence>
<dbReference type="Proteomes" id="UP000446768">
    <property type="component" value="Unassembled WGS sequence"/>
</dbReference>
<dbReference type="Pfam" id="PF00295">
    <property type="entry name" value="Glyco_hydro_28"/>
    <property type="match status" value="1"/>
</dbReference>
<dbReference type="InterPro" id="IPR011050">
    <property type="entry name" value="Pectin_lyase_fold/virulence"/>
</dbReference>
<dbReference type="Gene3D" id="2.160.20.10">
    <property type="entry name" value="Single-stranded right-handed beta-helix, Pectin lyase-like"/>
    <property type="match status" value="1"/>
</dbReference>
<dbReference type="EMBL" id="WKJJ01000029">
    <property type="protein sequence ID" value="MRV76215.1"/>
    <property type="molecule type" value="Genomic_DNA"/>
</dbReference>
<dbReference type="SMART" id="SM00710">
    <property type="entry name" value="PbH1"/>
    <property type="match status" value="2"/>
</dbReference>
<evidence type="ECO:0000256" key="1">
    <source>
        <dbReference type="ARBA" id="ARBA00008834"/>
    </source>
</evidence>
<organism evidence="8 9">
    <name type="scientific">Pseudoduganella rivuli</name>
    <dbReference type="NCBI Taxonomy" id="2666085"/>
    <lineage>
        <taxon>Bacteria</taxon>
        <taxon>Pseudomonadati</taxon>
        <taxon>Pseudomonadota</taxon>
        <taxon>Betaproteobacteria</taxon>
        <taxon>Burkholderiales</taxon>
        <taxon>Oxalobacteraceae</taxon>
        <taxon>Telluria group</taxon>
        <taxon>Pseudoduganella</taxon>
    </lineage>
</organism>
<comment type="caution">
    <text evidence="8">The sequence shown here is derived from an EMBL/GenBank/DDBJ whole genome shotgun (WGS) entry which is preliminary data.</text>
</comment>
<gene>
    <name evidence="8" type="ORF">GJ700_31350</name>
</gene>
<evidence type="ECO:0000256" key="5">
    <source>
        <dbReference type="SAM" id="MobiDB-lite"/>
    </source>
</evidence>
<dbReference type="Pfam" id="PF12708">
    <property type="entry name" value="Pect-lyase_RHGA_epim"/>
    <property type="match status" value="1"/>
</dbReference>
<dbReference type="InterPro" id="IPR006626">
    <property type="entry name" value="PbH1"/>
</dbReference>
<dbReference type="InterPro" id="IPR012334">
    <property type="entry name" value="Pectin_lyas_fold"/>
</dbReference>